<dbReference type="PIRSF" id="PIRSF010376">
    <property type="entry name" value="IspE"/>
    <property type="match status" value="1"/>
</dbReference>
<dbReference type="NCBIfam" id="TIGR00154">
    <property type="entry name" value="ispE"/>
    <property type="match status" value="1"/>
</dbReference>
<accession>A0A971M7U5</accession>
<comment type="pathway">
    <text evidence="9">Isoprenoid biosynthesis; isopentenyl diphosphate biosynthesis via DXP pathway; isopentenyl diphosphate from 1-deoxy-D-xylulose 5-phosphate: step 3/6.</text>
</comment>
<dbReference type="Pfam" id="PF08544">
    <property type="entry name" value="GHMP_kinases_C"/>
    <property type="match status" value="1"/>
</dbReference>
<comment type="caution">
    <text evidence="9">Lacks conserved residue(s) required for the propagation of feature annotation.</text>
</comment>
<evidence type="ECO:0000256" key="9">
    <source>
        <dbReference type="HAMAP-Rule" id="MF_00061"/>
    </source>
</evidence>
<dbReference type="InterPro" id="IPR004424">
    <property type="entry name" value="IspE"/>
</dbReference>
<dbReference type="Gene3D" id="3.30.230.10">
    <property type="match status" value="1"/>
</dbReference>
<comment type="similarity">
    <text evidence="1 9">Belongs to the GHMP kinase family. IspE subfamily.</text>
</comment>
<feature type="active site" evidence="9">
    <location>
        <position position="10"/>
    </location>
</feature>
<dbReference type="InterPro" id="IPR036554">
    <property type="entry name" value="GHMP_kinase_C_sf"/>
</dbReference>
<dbReference type="PANTHER" id="PTHR43527:SF2">
    <property type="entry name" value="4-DIPHOSPHOCYTIDYL-2-C-METHYL-D-ERYTHRITOL KINASE, CHLOROPLASTIC"/>
    <property type="match status" value="1"/>
</dbReference>
<dbReference type="Proteomes" id="UP000777265">
    <property type="component" value="Unassembled WGS sequence"/>
</dbReference>
<evidence type="ECO:0000313" key="12">
    <source>
        <dbReference type="EMBL" id="NLW36804.1"/>
    </source>
</evidence>
<dbReference type="SUPFAM" id="SSF55060">
    <property type="entry name" value="GHMP Kinase, C-terminal domain"/>
    <property type="match status" value="1"/>
</dbReference>
<evidence type="ECO:0000256" key="8">
    <source>
        <dbReference type="ARBA" id="ARBA00032554"/>
    </source>
</evidence>
<dbReference type="GO" id="GO:0019288">
    <property type="term" value="P:isopentenyl diphosphate biosynthetic process, methylerythritol 4-phosphate pathway"/>
    <property type="evidence" value="ECO:0007669"/>
    <property type="project" value="UniProtKB-UniRule"/>
</dbReference>
<keyword evidence="7 9" id="KW-0067">ATP-binding</keyword>
<dbReference type="InterPro" id="IPR020568">
    <property type="entry name" value="Ribosomal_Su5_D2-typ_SF"/>
</dbReference>
<dbReference type="HAMAP" id="MF_00061">
    <property type="entry name" value="IspE"/>
    <property type="match status" value="1"/>
</dbReference>
<evidence type="ECO:0000256" key="1">
    <source>
        <dbReference type="ARBA" id="ARBA00009684"/>
    </source>
</evidence>
<dbReference type="Pfam" id="PF00288">
    <property type="entry name" value="GHMP_kinases_N"/>
    <property type="match status" value="1"/>
</dbReference>
<dbReference type="NCBIfam" id="NF011202">
    <property type="entry name" value="PRK14608.1"/>
    <property type="match status" value="1"/>
</dbReference>
<feature type="domain" description="GHMP kinase N-terminal" evidence="10">
    <location>
        <begin position="66"/>
        <end position="144"/>
    </location>
</feature>
<keyword evidence="6 9" id="KW-0418">Kinase</keyword>
<feature type="domain" description="GHMP kinase C-terminal" evidence="11">
    <location>
        <begin position="200"/>
        <end position="263"/>
    </location>
</feature>
<gene>
    <name evidence="9 12" type="primary">ispE</name>
    <name evidence="12" type="ORF">GXY80_15210</name>
</gene>
<comment type="caution">
    <text evidence="12">The sequence shown here is derived from an EMBL/GenBank/DDBJ whole genome shotgun (WGS) entry which is preliminary data.</text>
</comment>
<evidence type="ECO:0000256" key="3">
    <source>
        <dbReference type="ARBA" id="ARBA00017473"/>
    </source>
</evidence>
<comment type="function">
    <text evidence="9">Catalyzes the phosphorylation of the position 2 hydroxy group of 4-diphosphocytidyl-2C-methyl-D-erythritol.</text>
</comment>
<organism evidence="12 13">
    <name type="scientific">Syntrophorhabdus aromaticivorans</name>
    <dbReference type="NCBI Taxonomy" id="328301"/>
    <lineage>
        <taxon>Bacteria</taxon>
        <taxon>Pseudomonadati</taxon>
        <taxon>Thermodesulfobacteriota</taxon>
        <taxon>Syntrophorhabdia</taxon>
        <taxon>Syntrophorhabdales</taxon>
        <taxon>Syntrophorhabdaceae</taxon>
        <taxon>Syntrophorhabdus</taxon>
    </lineage>
</organism>
<protein>
    <recommendedName>
        <fullName evidence="3 9">4-diphosphocytidyl-2-C-methyl-D-erythritol kinase</fullName>
        <shortName evidence="9">CMK</shortName>
        <ecNumber evidence="2 9">2.7.1.148</ecNumber>
    </recommendedName>
    <alternativeName>
        <fullName evidence="8 9">4-(cytidine-5'-diphospho)-2-C-methyl-D-erythritol kinase</fullName>
    </alternativeName>
</protein>
<evidence type="ECO:0000256" key="7">
    <source>
        <dbReference type="ARBA" id="ARBA00022840"/>
    </source>
</evidence>
<dbReference type="InterPro" id="IPR014721">
    <property type="entry name" value="Ribsml_uS5_D2-typ_fold_subgr"/>
</dbReference>
<sequence>MTRLLLSPAKVNLFLKVLAKKPDGYHNIVSIVDIVSLYDVIHIEETKDNAISLTDSRGVLPDGPGNTIYRAIAALKERYGISTGVRVHVEKNIPIGSGLGGPSSNAATALKAMTKIWNLPIGEEELYDLGRAVGADVPLFLYGKSCVMKGIGDRISPVQLPILWYLLVYPAVSIQTKAVYEGLKIVLTKKENDIKLLEKFDTVREICAILENDLEKVGTAICPAIHVIKDRLLEAGSAGTLMSGSGSSVFGVFESEARARKASALLAGMGDIFVVRSIGEDQHYECMDTGRFPVCEG</sequence>
<reference evidence="12" key="1">
    <citation type="journal article" date="2020" name="Biotechnol. Biofuels">
        <title>New insights from the biogas microbiome by comprehensive genome-resolved metagenomics of nearly 1600 species originating from multiple anaerobic digesters.</title>
        <authorList>
            <person name="Campanaro S."/>
            <person name="Treu L."/>
            <person name="Rodriguez-R L.M."/>
            <person name="Kovalovszki A."/>
            <person name="Ziels R.M."/>
            <person name="Maus I."/>
            <person name="Zhu X."/>
            <person name="Kougias P.G."/>
            <person name="Basile A."/>
            <person name="Luo G."/>
            <person name="Schluter A."/>
            <person name="Konstantinidis K.T."/>
            <person name="Angelidaki I."/>
        </authorList>
    </citation>
    <scope>NUCLEOTIDE SEQUENCE</scope>
    <source>
        <strain evidence="12">AS06rmzACSIP_7</strain>
    </source>
</reference>
<proteinExistence type="inferred from homology"/>
<dbReference type="GO" id="GO:0016114">
    <property type="term" value="P:terpenoid biosynthetic process"/>
    <property type="evidence" value="ECO:0007669"/>
    <property type="project" value="UniProtKB-UniRule"/>
</dbReference>
<dbReference type="EMBL" id="JAAYEE010000297">
    <property type="protein sequence ID" value="NLW36804.1"/>
    <property type="molecule type" value="Genomic_DNA"/>
</dbReference>
<name>A0A971M7U5_9BACT</name>
<dbReference type="EC" id="2.7.1.148" evidence="2 9"/>
<reference evidence="12" key="2">
    <citation type="submission" date="2020-01" db="EMBL/GenBank/DDBJ databases">
        <authorList>
            <person name="Campanaro S."/>
        </authorList>
    </citation>
    <scope>NUCLEOTIDE SEQUENCE</scope>
    <source>
        <strain evidence="12">AS06rmzACSIP_7</strain>
    </source>
</reference>
<dbReference type="GO" id="GO:0050515">
    <property type="term" value="F:4-(cytidine 5'-diphospho)-2-C-methyl-D-erythritol kinase activity"/>
    <property type="evidence" value="ECO:0007669"/>
    <property type="project" value="UniProtKB-UniRule"/>
</dbReference>
<keyword evidence="5 9" id="KW-0547">Nucleotide-binding</keyword>
<evidence type="ECO:0000256" key="5">
    <source>
        <dbReference type="ARBA" id="ARBA00022741"/>
    </source>
</evidence>
<evidence type="ECO:0000259" key="10">
    <source>
        <dbReference type="Pfam" id="PF00288"/>
    </source>
</evidence>
<evidence type="ECO:0000313" key="13">
    <source>
        <dbReference type="Proteomes" id="UP000777265"/>
    </source>
</evidence>
<keyword evidence="4 9" id="KW-0808">Transferase</keyword>
<dbReference type="AlphaFoldDB" id="A0A971M7U5"/>
<dbReference type="Gene3D" id="3.30.70.890">
    <property type="entry name" value="GHMP kinase, C-terminal domain"/>
    <property type="match status" value="1"/>
</dbReference>
<keyword evidence="9" id="KW-0414">Isoprene biosynthesis</keyword>
<evidence type="ECO:0000259" key="11">
    <source>
        <dbReference type="Pfam" id="PF08544"/>
    </source>
</evidence>
<evidence type="ECO:0000256" key="4">
    <source>
        <dbReference type="ARBA" id="ARBA00022679"/>
    </source>
</evidence>
<evidence type="ECO:0000256" key="2">
    <source>
        <dbReference type="ARBA" id="ARBA00012052"/>
    </source>
</evidence>
<dbReference type="InterPro" id="IPR006204">
    <property type="entry name" value="GHMP_kinase_N_dom"/>
</dbReference>
<feature type="active site" evidence="9">
    <location>
        <position position="136"/>
    </location>
</feature>
<comment type="catalytic activity">
    <reaction evidence="9">
        <text>4-CDP-2-C-methyl-D-erythritol + ATP = 4-CDP-2-C-methyl-D-erythritol 2-phosphate + ADP + H(+)</text>
        <dbReference type="Rhea" id="RHEA:18437"/>
        <dbReference type="ChEBI" id="CHEBI:15378"/>
        <dbReference type="ChEBI" id="CHEBI:30616"/>
        <dbReference type="ChEBI" id="CHEBI:57823"/>
        <dbReference type="ChEBI" id="CHEBI:57919"/>
        <dbReference type="ChEBI" id="CHEBI:456216"/>
        <dbReference type="EC" id="2.7.1.148"/>
    </reaction>
</comment>
<evidence type="ECO:0000256" key="6">
    <source>
        <dbReference type="ARBA" id="ARBA00022777"/>
    </source>
</evidence>
<dbReference type="GO" id="GO:0005524">
    <property type="term" value="F:ATP binding"/>
    <property type="evidence" value="ECO:0007669"/>
    <property type="project" value="UniProtKB-UniRule"/>
</dbReference>
<dbReference type="InterPro" id="IPR013750">
    <property type="entry name" value="GHMP_kinase_C_dom"/>
</dbReference>
<dbReference type="SUPFAM" id="SSF54211">
    <property type="entry name" value="Ribosomal protein S5 domain 2-like"/>
    <property type="match status" value="1"/>
</dbReference>
<dbReference type="PANTHER" id="PTHR43527">
    <property type="entry name" value="4-DIPHOSPHOCYTIDYL-2-C-METHYL-D-ERYTHRITOL KINASE, CHLOROPLASTIC"/>
    <property type="match status" value="1"/>
</dbReference>